<dbReference type="InParanoid" id="A0A077ZN49"/>
<dbReference type="AlphaFoldDB" id="A0A077ZN49"/>
<sequence>MSSPATMLITTASPLSEIFKDTERTLLLAYNLGSAIFNSVSQGMMIFGRHRGRHNEEKSNLVFSSTNVQATILETAMRVAKQVMMILGAIFGVLGLATNVLGVFSIFQDPAIYGNANNQTASMILKAYHIIVMGQNILFGIIAAGSLAFFGYHIYTDGISSAAQGFIMPAVKLLLGFLTVLEPNMLTNKYLVDLA</sequence>
<accession>A0A077ZN49</accession>
<feature type="transmembrane region" description="Helical" evidence="1">
    <location>
        <begin position="162"/>
        <end position="181"/>
    </location>
</feature>
<evidence type="ECO:0000313" key="3">
    <source>
        <dbReference type="Proteomes" id="UP000039865"/>
    </source>
</evidence>
<feature type="transmembrane region" description="Helical" evidence="1">
    <location>
        <begin position="83"/>
        <end position="107"/>
    </location>
</feature>
<organism evidence="2 3">
    <name type="scientific">Stylonychia lemnae</name>
    <name type="common">Ciliate</name>
    <dbReference type="NCBI Taxonomy" id="5949"/>
    <lineage>
        <taxon>Eukaryota</taxon>
        <taxon>Sar</taxon>
        <taxon>Alveolata</taxon>
        <taxon>Ciliophora</taxon>
        <taxon>Intramacronucleata</taxon>
        <taxon>Spirotrichea</taxon>
        <taxon>Stichotrichia</taxon>
        <taxon>Sporadotrichida</taxon>
        <taxon>Oxytrichidae</taxon>
        <taxon>Stylonychinae</taxon>
        <taxon>Stylonychia</taxon>
    </lineage>
</organism>
<dbReference type="Proteomes" id="UP000039865">
    <property type="component" value="Unassembled WGS sequence"/>
</dbReference>
<keyword evidence="1" id="KW-0472">Membrane</keyword>
<keyword evidence="3" id="KW-1185">Reference proteome</keyword>
<dbReference type="EMBL" id="CCKQ01000283">
    <property type="protein sequence ID" value="CDW71343.1"/>
    <property type="molecule type" value="Genomic_DNA"/>
</dbReference>
<feature type="transmembrane region" description="Helical" evidence="1">
    <location>
        <begin position="127"/>
        <end position="150"/>
    </location>
</feature>
<keyword evidence="1" id="KW-0812">Transmembrane</keyword>
<evidence type="ECO:0000313" key="2">
    <source>
        <dbReference type="EMBL" id="CDW71343.1"/>
    </source>
</evidence>
<reference evidence="2 3" key="1">
    <citation type="submission" date="2014-06" db="EMBL/GenBank/DDBJ databases">
        <authorList>
            <person name="Swart Estienne"/>
        </authorList>
    </citation>
    <scope>NUCLEOTIDE SEQUENCE [LARGE SCALE GENOMIC DNA]</scope>
    <source>
        <strain evidence="2 3">130c</strain>
    </source>
</reference>
<proteinExistence type="predicted"/>
<name>A0A077ZN49_STYLE</name>
<gene>
    <name evidence="2" type="primary">Contig5150.g5521</name>
    <name evidence="2" type="ORF">STYLEM_286</name>
</gene>
<evidence type="ECO:0000256" key="1">
    <source>
        <dbReference type="SAM" id="Phobius"/>
    </source>
</evidence>
<keyword evidence="1" id="KW-1133">Transmembrane helix</keyword>
<protein>
    <submittedName>
        <fullName evidence="2">Uncharacterized protein</fullName>
    </submittedName>
</protein>